<keyword evidence="1" id="KW-1133">Transmembrane helix</keyword>
<evidence type="ECO:0000256" key="1">
    <source>
        <dbReference type="SAM" id="Phobius"/>
    </source>
</evidence>
<keyword evidence="1" id="KW-0812">Transmembrane</keyword>
<sequence length="333" mass="38525">MKALTINIIANLLAIMILISLFFRVRTLTRNSHERQLFYLFLGTDLLCCLIAPFSNTGFFFLGSFNVHFLLLVNTFLYFGDLVIGMTWTIILSIYYDHKYDFDSLALPCVTTITGVVLLLANIFTPFLFEINNALVYSRLNGFDLFISLFLVYIIWVIVFYMDLSQRLANIDFKAKLLIALPIIIGMAIQAIFLQYPVVWAFGSLAMFIQIKHMEDLKNDKDPVTNFYNDNYLQRHHNYSGKNVTLYTLTNKENILNTYGQDIFNEELKIAALNFYHMLPHRGLFYIINDHFIFISAKAVNPKQLKQISSKLIFTQESFKISSANELETHISS</sequence>
<keyword evidence="1" id="KW-0472">Membrane</keyword>
<dbReference type="Proteomes" id="UP000268059">
    <property type="component" value="Chromosome"/>
</dbReference>
<dbReference type="KEGG" id="ebm:SG0102_10660"/>
<dbReference type="InParanoid" id="A0A3G9J687"/>
<organism evidence="2 3">
    <name type="scientific">Intestinibaculum porci</name>
    <dbReference type="NCBI Taxonomy" id="2487118"/>
    <lineage>
        <taxon>Bacteria</taxon>
        <taxon>Bacillati</taxon>
        <taxon>Bacillota</taxon>
        <taxon>Erysipelotrichia</taxon>
        <taxon>Erysipelotrichales</taxon>
        <taxon>Erysipelotrichaceae</taxon>
        <taxon>Intestinibaculum</taxon>
    </lineage>
</organism>
<feature type="transmembrane region" description="Helical" evidence="1">
    <location>
        <begin position="145"/>
        <end position="165"/>
    </location>
</feature>
<evidence type="ECO:0000313" key="3">
    <source>
        <dbReference type="Proteomes" id="UP000268059"/>
    </source>
</evidence>
<feature type="transmembrane region" description="Helical" evidence="1">
    <location>
        <begin position="6"/>
        <end position="25"/>
    </location>
</feature>
<dbReference type="EMBL" id="AP019309">
    <property type="protein sequence ID" value="BBH26132.1"/>
    <property type="molecule type" value="Genomic_DNA"/>
</dbReference>
<accession>A0A3G9J687</accession>
<keyword evidence="3" id="KW-1185">Reference proteome</keyword>
<name>A0A3G9J687_9FIRM</name>
<feature type="transmembrane region" description="Helical" evidence="1">
    <location>
        <begin position="177"/>
        <end position="202"/>
    </location>
</feature>
<feature type="transmembrane region" description="Helical" evidence="1">
    <location>
        <begin position="37"/>
        <end position="55"/>
    </location>
</feature>
<feature type="transmembrane region" description="Helical" evidence="1">
    <location>
        <begin position="105"/>
        <end position="125"/>
    </location>
</feature>
<dbReference type="RefSeq" id="WP_125119037.1">
    <property type="nucleotide sequence ID" value="NZ_AP019309.1"/>
</dbReference>
<reference evidence="2 3" key="1">
    <citation type="submission" date="2018-11" db="EMBL/GenBank/DDBJ databases">
        <title>Novel Erysipelotrichaceae bacterium isolated from small intestine of a swine.</title>
        <authorList>
            <person name="Kim J.S."/>
            <person name="Choe H."/>
            <person name="Lee Y.R."/>
            <person name="Kim K.M."/>
            <person name="Park D.S."/>
        </authorList>
    </citation>
    <scope>NUCLEOTIDE SEQUENCE [LARGE SCALE GENOMIC DNA]</scope>
    <source>
        <strain evidence="2 3">SG0102</strain>
    </source>
</reference>
<protein>
    <submittedName>
        <fullName evidence="2">Uncharacterized protein</fullName>
    </submittedName>
</protein>
<proteinExistence type="predicted"/>
<gene>
    <name evidence="2" type="ORF">SG0102_10660</name>
</gene>
<dbReference type="AlphaFoldDB" id="A0A3G9J687"/>
<feature type="transmembrane region" description="Helical" evidence="1">
    <location>
        <begin position="75"/>
        <end position="96"/>
    </location>
</feature>
<evidence type="ECO:0000313" key="2">
    <source>
        <dbReference type="EMBL" id="BBH26132.1"/>
    </source>
</evidence>